<gene>
    <name evidence="2" type="ORF">FHR80_000582</name>
</gene>
<feature type="compositionally biased region" description="Basic and acidic residues" evidence="1">
    <location>
        <begin position="160"/>
        <end position="178"/>
    </location>
</feature>
<reference evidence="2 3" key="2">
    <citation type="submission" date="2020-08" db="EMBL/GenBank/DDBJ databases">
        <authorList>
            <person name="Partida-Martinez L."/>
            <person name="Huntemann M."/>
            <person name="Clum A."/>
            <person name="Wang J."/>
            <person name="Palaniappan K."/>
            <person name="Ritter S."/>
            <person name="Chen I.-M."/>
            <person name="Stamatis D."/>
            <person name="Reddy T."/>
            <person name="O'Malley R."/>
            <person name="Daum C."/>
            <person name="Shapiro N."/>
            <person name="Ivanova N."/>
            <person name="Kyrpides N."/>
            <person name="Woyke T."/>
        </authorList>
    </citation>
    <scope>NUCLEOTIDE SEQUENCE [LARGE SCALE GENOMIC DNA]</scope>
    <source>
        <strain evidence="2 3">RAS26</strain>
    </source>
</reference>
<evidence type="ECO:0000256" key="1">
    <source>
        <dbReference type="SAM" id="MobiDB-lite"/>
    </source>
</evidence>
<comment type="caution">
    <text evidence="2">The sequence shown here is derived from an EMBL/GenBank/DDBJ whole genome shotgun (WGS) entry which is preliminary data.</text>
</comment>
<dbReference type="AlphaFoldDB" id="A0A7W4UCI8"/>
<dbReference type="Proteomes" id="UP000518206">
    <property type="component" value="Unassembled WGS sequence"/>
</dbReference>
<name>A0A7W4UCI8_9CELL</name>
<evidence type="ECO:0000313" key="2">
    <source>
        <dbReference type="EMBL" id="MBB2921688.1"/>
    </source>
</evidence>
<feature type="compositionally biased region" description="Low complexity" evidence="1">
    <location>
        <begin position="118"/>
        <end position="157"/>
    </location>
</feature>
<reference evidence="2 3" key="1">
    <citation type="submission" date="2020-08" db="EMBL/GenBank/DDBJ databases">
        <title>The Agave Microbiome: Exploring the role of microbial communities in plant adaptations to desert environments.</title>
        <authorList>
            <person name="Partida-Martinez L.P."/>
        </authorList>
    </citation>
    <scope>NUCLEOTIDE SEQUENCE [LARGE SCALE GENOMIC DNA]</scope>
    <source>
        <strain evidence="2 3">RAS26</strain>
    </source>
</reference>
<dbReference type="EMBL" id="JACHVX010000001">
    <property type="protein sequence ID" value="MBB2921688.1"/>
    <property type="molecule type" value="Genomic_DNA"/>
</dbReference>
<accession>A0A7W4UCI8</accession>
<sequence length="178" mass="17520">MRAGRGGTALRPALGPALGPAVALVLVLVGCAQPPELDADRAGALQSAVLTVSEEAAAGRYDAAQAALAQVREQLEAAADAGEVSTARYRQVDDALDRTGQEVAAALEAQAAAARAAAEQAAAEQAAAEQAAAEQAAAERAAAEQAAAARDAAAPAGKGDGPKDMKGPKGKGKEGDDD</sequence>
<evidence type="ECO:0000313" key="3">
    <source>
        <dbReference type="Proteomes" id="UP000518206"/>
    </source>
</evidence>
<protein>
    <submittedName>
        <fullName evidence="2">Cobalamin biosynthesis Mg chelatase CobN</fullName>
    </submittedName>
</protein>
<proteinExistence type="predicted"/>
<dbReference type="PROSITE" id="PS51257">
    <property type="entry name" value="PROKAR_LIPOPROTEIN"/>
    <property type="match status" value="1"/>
</dbReference>
<organism evidence="2 3">
    <name type="scientific">Cellulomonas cellasea</name>
    <dbReference type="NCBI Taxonomy" id="43670"/>
    <lineage>
        <taxon>Bacteria</taxon>
        <taxon>Bacillati</taxon>
        <taxon>Actinomycetota</taxon>
        <taxon>Actinomycetes</taxon>
        <taxon>Micrococcales</taxon>
        <taxon>Cellulomonadaceae</taxon>
        <taxon>Cellulomonas</taxon>
    </lineage>
</organism>
<dbReference type="RefSeq" id="WP_183294665.1">
    <property type="nucleotide sequence ID" value="NZ_JACHVX010000001.1"/>
</dbReference>
<feature type="region of interest" description="Disordered" evidence="1">
    <location>
        <begin position="118"/>
        <end position="178"/>
    </location>
</feature>